<evidence type="ECO:0000313" key="4">
    <source>
        <dbReference type="Proteomes" id="UP000748756"/>
    </source>
</evidence>
<dbReference type="PANTHER" id="PTHR14097:SF7">
    <property type="entry name" value="OXIDOREDUCTASE HTATIP2"/>
    <property type="match status" value="1"/>
</dbReference>
<dbReference type="InterPro" id="IPR036291">
    <property type="entry name" value="NAD(P)-bd_dom_sf"/>
</dbReference>
<dbReference type="GO" id="GO:0005741">
    <property type="term" value="C:mitochondrial outer membrane"/>
    <property type="evidence" value="ECO:0007669"/>
    <property type="project" value="UniProtKB-SubCell"/>
</dbReference>
<evidence type="ECO:0000256" key="1">
    <source>
        <dbReference type="ARBA" id="ARBA00004450"/>
    </source>
</evidence>
<dbReference type="PANTHER" id="PTHR14097">
    <property type="entry name" value="OXIDOREDUCTASE HTATIP2"/>
    <property type="match status" value="1"/>
</dbReference>
<dbReference type="OrthoDB" id="430436at2759"/>
<evidence type="ECO:0000313" key="3">
    <source>
        <dbReference type="EMBL" id="KAF9142882.1"/>
    </source>
</evidence>
<organism evidence="3 4">
    <name type="scientific">Linnemannia schmuckeri</name>
    <dbReference type="NCBI Taxonomy" id="64567"/>
    <lineage>
        <taxon>Eukaryota</taxon>
        <taxon>Fungi</taxon>
        <taxon>Fungi incertae sedis</taxon>
        <taxon>Mucoromycota</taxon>
        <taxon>Mortierellomycotina</taxon>
        <taxon>Mortierellomycetes</taxon>
        <taxon>Mortierellales</taxon>
        <taxon>Mortierellaceae</taxon>
        <taxon>Linnemannia</taxon>
    </lineage>
</organism>
<dbReference type="SUPFAM" id="SSF51735">
    <property type="entry name" value="NAD(P)-binding Rossmann-fold domains"/>
    <property type="match status" value="1"/>
</dbReference>
<comment type="caution">
    <text evidence="3">The sequence shown here is derived from an EMBL/GenBank/DDBJ whole genome shotgun (WGS) entry which is preliminary data.</text>
</comment>
<dbReference type="Gene3D" id="3.40.50.720">
    <property type="entry name" value="NAD(P)-binding Rossmann-like Domain"/>
    <property type="match status" value="1"/>
</dbReference>
<evidence type="ECO:0000256" key="2">
    <source>
        <dbReference type="ARBA" id="ARBA00006617"/>
    </source>
</evidence>
<dbReference type="GO" id="GO:0051170">
    <property type="term" value="P:import into nucleus"/>
    <property type="evidence" value="ECO:0007669"/>
    <property type="project" value="TreeGrafter"/>
</dbReference>
<name>A0A9P5RQY6_9FUNG</name>
<comment type="similarity">
    <text evidence="2">Belongs to the FMP52 family.</text>
</comment>
<comment type="subcellular location">
    <subcellularLocation>
        <location evidence="1">Mitochondrion outer membrane</location>
        <topology evidence="1">Peripheral membrane protein</topology>
    </subcellularLocation>
</comment>
<keyword evidence="4" id="KW-1185">Reference proteome</keyword>
<sequence length="266" mass="28726">MSIPLNSCIIFGGTGAVGKSLVKDALSSNAFTRVLTLGRRPVPTENDSSFTNLSALEQKTIDFENIAATFPDEGSNLPQVVFCTLGTTRAAAGSAEAFKKIDQQYVLDSARHIHEKAPKDPVTGLSKVHFLYCSSTNANANSFFLYPKTKGETEKALAEIGFERVSIFHPAFLKTVEPRSSGTRSAEWIVDKFVPVLEFISEKSATISVASVALAMRLVGTSDSVDVQGVSPKSVGVNPKSRTKVTYFSNPNIHDIVNRYNASSKL</sequence>
<dbReference type="Proteomes" id="UP000748756">
    <property type="component" value="Unassembled WGS sequence"/>
</dbReference>
<accession>A0A9P5RQY6</accession>
<reference evidence="3" key="1">
    <citation type="journal article" date="2020" name="Fungal Divers.">
        <title>Resolving the Mortierellaceae phylogeny through synthesis of multi-gene phylogenetics and phylogenomics.</title>
        <authorList>
            <person name="Vandepol N."/>
            <person name="Liber J."/>
            <person name="Desiro A."/>
            <person name="Na H."/>
            <person name="Kennedy M."/>
            <person name="Barry K."/>
            <person name="Grigoriev I.V."/>
            <person name="Miller A.N."/>
            <person name="O'Donnell K."/>
            <person name="Stajich J.E."/>
            <person name="Bonito G."/>
        </authorList>
    </citation>
    <scope>NUCLEOTIDE SEQUENCE</scope>
    <source>
        <strain evidence="3">NRRL 6426</strain>
    </source>
</reference>
<protein>
    <recommendedName>
        <fullName evidence="5">NAD(P)-binding domain-containing protein</fullName>
    </recommendedName>
</protein>
<proteinExistence type="inferred from homology"/>
<dbReference type="AlphaFoldDB" id="A0A9P5RQY6"/>
<evidence type="ECO:0008006" key="5">
    <source>
        <dbReference type="Google" id="ProtNLM"/>
    </source>
</evidence>
<gene>
    <name evidence="3" type="ORF">BG015_000644</name>
</gene>
<dbReference type="EMBL" id="JAAAUQ010001101">
    <property type="protein sequence ID" value="KAF9142882.1"/>
    <property type="molecule type" value="Genomic_DNA"/>
</dbReference>